<dbReference type="InterPro" id="IPR036237">
    <property type="entry name" value="Xyl_isomerase-like_sf"/>
</dbReference>
<dbReference type="PANTHER" id="PTHR12110:SF41">
    <property type="entry name" value="INOSOSE DEHYDRATASE"/>
    <property type="match status" value="1"/>
</dbReference>
<dbReference type="GO" id="GO:0016853">
    <property type="term" value="F:isomerase activity"/>
    <property type="evidence" value="ECO:0007669"/>
    <property type="project" value="UniProtKB-KW"/>
</dbReference>
<protein>
    <submittedName>
        <fullName evidence="2">Sugar phosphate isomerase/epimerase</fullName>
    </submittedName>
</protein>
<dbReference type="Proteomes" id="UP001303902">
    <property type="component" value="Chromosome"/>
</dbReference>
<keyword evidence="3" id="KW-1185">Reference proteome</keyword>
<proteinExistence type="predicted"/>
<name>A0ABZ0L788_9BACL</name>
<dbReference type="InterPro" id="IPR050312">
    <property type="entry name" value="IolE/XylAMocC-like"/>
</dbReference>
<dbReference type="EMBL" id="CP129118">
    <property type="protein sequence ID" value="WOV88097.1"/>
    <property type="molecule type" value="Genomic_DNA"/>
</dbReference>
<dbReference type="RefSeq" id="WP_317968809.1">
    <property type="nucleotide sequence ID" value="NZ_CP129118.1"/>
</dbReference>
<evidence type="ECO:0000313" key="3">
    <source>
        <dbReference type="Proteomes" id="UP001303902"/>
    </source>
</evidence>
<dbReference type="Pfam" id="PF01261">
    <property type="entry name" value="AP_endonuc_2"/>
    <property type="match status" value="1"/>
</dbReference>
<dbReference type="PANTHER" id="PTHR12110">
    <property type="entry name" value="HYDROXYPYRUVATE ISOMERASE"/>
    <property type="match status" value="1"/>
</dbReference>
<dbReference type="Gene3D" id="3.20.20.150">
    <property type="entry name" value="Divalent-metal-dependent TIM barrel enzymes"/>
    <property type="match status" value="1"/>
</dbReference>
<feature type="domain" description="Xylose isomerase-like TIM barrel" evidence="1">
    <location>
        <begin position="29"/>
        <end position="257"/>
    </location>
</feature>
<organism evidence="2 3">
    <name type="scientific">Sporosarcina oncorhynchi</name>
    <dbReference type="NCBI Taxonomy" id="3056444"/>
    <lineage>
        <taxon>Bacteria</taxon>
        <taxon>Bacillati</taxon>
        <taxon>Bacillota</taxon>
        <taxon>Bacilli</taxon>
        <taxon>Bacillales</taxon>
        <taxon>Caryophanaceae</taxon>
        <taxon>Sporosarcina</taxon>
    </lineage>
</organism>
<gene>
    <name evidence="2" type="ORF">QWT69_02950</name>
</gene>
<keyword evidence="2" id="KW-0413">Isomerase</keyword>
<dbReference type="SUPFAM" id="SSF51658">
    <property type="entry name" value="Xylose isomerase-like"/>
    <property type="match status" value="1"/>
</dbReference>
<sequence>MTIKYGCHGSTWELDYDKETDYLEAIMDTVKNTGFKGLDIQISLLGKFKESPERLKGELQKRGLELAALTIPFSWENEQETDEEIELSKKYIGYLKHFPNALMNVAPRVGKNRDYLVTRQQNIIKCANNLAKRVSDEGIVCSFHPSSPPTSYFRTESDYEVLFDGLNSTYIGYTPDAGHIAMGGMDVVKTIQKYMPLIKHVHFKDASAIGKWKKMGTGEVDFPAIVKELMKANYKGWIMVEEETEESTADPAKELMDIRKYVSQYLLPSF</sequence>
<evidence type="ECO:0000313" key="2">
    <source>
        <dbReference type="EMBL" id="WOV88097.1"/>
    </source>
</evidence>
<dbReference type="InterPro" id="IPR013022">
    <property type="entry name" value="Xyl_isomerase-like_TIM-brl"/>
</dbReference>
<evidence type="ECO:0000259" key="1">
    <source>
        <dbReference type="Pfam" id="PF01261"/>
    </source>
</evidence>
<reference evidence="2 3" key="1">
    <citation type="submission" date="2023-06" db="EMBL/GenBank/DDBJ databases">
        <title>Sporosarcina sp. nov., isolated from Korean tranditional fermented seafood 'Jeotgal'.</title>
        <authorList>
            <person name="Yang A.I."/>
            <person name="Shin N.-R."/>
        </authorList>
    </citation>
    <scope>NUCLEOTIDE SEQUENCE [LARGE SCALE GENOMIC DNA]</scope>
    <source>
        <strain evidence="2 3">T2O-4</strain>
    </source>
</reference>
<accession>A0ABZ0L788</accession>